<organism evidence="2 3">
    <name type="scientific">Acaulospora morrowiae</name>
    <dbReference type="NCBI Taxonomy" id="94023"/>
    <lineage>
        <taxon>Eukaryota</taxon>
        <taxon>Fungi</taxon>
        <taxon>Fungi incertae sedis</taxon>
        <taxon>Mucoromycota</taxon>
        <taxon>Glomeromycotina</taxon>
        <taxon>Glomeromycetes</taxon>
        <taxon>Diversisporales</taxon>
        <taxon>Acaulosporaceae</taxon>
        <taxon>Acaulospora</taxon>
    </lineage>
</organism>
<keyword evidence="1" id="KW-0472">Membrane</keyword>
<accession>A0A9N9H2Y2</accession>
<keyword evidence="1" id="KW-0812">Transmembrane</keyword>
<feature type="transmembrane region" description="Helical" evidence="1">
    <location>
        <begin position="13"/>
        <end position="34"/>
    </location>
</feature>
<feature type="non-terminal residue" evidence="2">
    <location>
        <position position="54"/>
    </location>
</feature>
<evidence type="ECO:0000256" key="1">
    <source>
        <dbReference type="SAM" id="Phobius"/>
    </source>
</evidence>
<name>A0A9N9H2Y2_9GLOM</name>
<dbReference type="EMBL" id="CAJVPV010009617">
    <property type="protein sequence ID" value="CAG8643398.1"/>
    <property type="molecule type" value="Genomic_DNA"/>
</dbReference>
<dbReference type="Proteomes" id="UP000789342">
    <property type="component" value="Unassembled WGS sequence"/>
</dbReference>
<proteinExistence type="predicted"/>
<evidence type="ECO:0000313" key="3">
    <source>
        <dbReference type="Proteomes" id="UP000789342"/>
    </source>
</evidence>
<dbReference type="OrthoDB" id="2430845at2759"/>
<reference evidence="2" key="1">
    <citation type="submission" date="2021-06" db="EMBL/GenBank/DDBJ databases">
        <authorList>
            <person name="Kallberg Y."/>
            <person name="Tangrot J."/>
            <person name="Rosling A."/>
        </authorList>
    </citation>
    <scope>NUCLEOTIDE SEQUENCE</scope>
    <source>
        <strain evidence="2">CL551</strain>
    </source>
</reference>
<sequence>CLLFLGIFSTPGLIWYLTGSGGMALFLCTIGFLFSLTGSFIYVELGNNIPESAT</sequence>
<dbReference type="AlphaFoldDB" id="A0A9N9H2Y2"/>
<comment type="caution">
    <text evidence="2">The sequence shown here is derived from an EMBL/GenBank/DDBJ whole genome shotgun (WGS) entry which is preliminary data.</text>
</comment>
<keyword evidence="1" id="KW-1133">Transmembrane helix</keyword>
<protein>
    <submittedName>
        <fullName evidence="2">14389_t:CDS:1</fullName>
    </submittedName>
</protein>
<gene>
    <name evidence="2" type="ORF">AMORRO_LOCUS9623</name>
</gene>
<evidence type="ECO:0000313" key="2">
    <source>
        <dbReference type="EMBL" id="CAG8643398.1"/>
    </source>
</evidence>
<keyword evidence="3" id="KW-1185">Reference proteome</keyword>